<dbReference type="Gene3D" id="1.10.1540.10">
    <property type="entry name" value="BEACH domain"/>
    <property type="match status" value="1"/>
</dbReference>
<sequence length="364" mass="41969">MSKIKVWNLNNLSEVHGRRFLLQPDSLELYFHGRRSILLSFPPPAGEKAESVVSQVYKRLVSTCGSSLKIHFLFHPGKHVARAKLTDDWVNRKISNFEYLMHLNYFSGRSYNDLTQYPVMPWILADYSSASVDLTNPKSFRDLSRPIGVQTQGREEYFKERYAGWHDDEIPPFHYGSHYSNPGFVLWFLVRLEPYASSSLHLQGGHFDYPDRLFWSVADAWLGCTTSSNDVKELIPEFFYLPDFLLNRNKFELGSTQNGSRIDDVVLPPWANESAAEFISINRQALESEYVSSHLHHWIDLIFGYKQQGQPAVDATNVFYYLTYEDKVDMSSIADPHKLNATTSQIANFGQTPRQLFSSPHPKR</sequence>
<evidence type="ECO:0000313" key="6">
    <source>
        <dbReference type="EnsemblProtists" id="EKX51876"/>
    </source>
</evidence>
<dbReference type="PROSITE" id="PS51783">
    <property type="entry name" value="PH_BEACH"/>
    <property type="match status" value="1"/>
</dbReference>
<organism evidence="5">
    <name type="scientific">Guillardia theta (strain CCMP2712)</name>
    <name type="common">Cryptophyte</name>
    <dbReference type="NCBI Taxonomy" id="905079"/>
    <lineage>
        <taxon>Eukaryota</taxon>
        <taxon>Cryptophyceae</taxon>
        <taxon>Pyrenomonadales</taxon>
        <taxon>Geminigeraceae</taxon>
        <taxon>Guillardia</taxon>
    </lineage>
</organism>
<evidence type="ECO:0000256" key="1">
    <source>
        <dbReference type="ARBA" id="ARBA00022574"/>
    </source>
</evidence>
<dbReference type="RefSeq" id="XP_005838856.1">
    <property type="nucleotide sequence ID" value="XM_005838799.1"/>
</dbReference>
<dbReference type="InterPro" id="IPR023362">
    <property type="entry name" value="PH-BEACH_dom"/>
</dbReference>
<dbReference type="PROSITE" id="PS50197">
    <property type="entry name" value="BEACH"/>
    <property type="match status" value="1"/>
</dbReference>
<accession>L1JTJ8</accession>
<feature type="domain" description="BEACH" evidence="3">
    <location>
        <begin position="74"/>
        <end position="364"/>
    </location>
</feature>
<dbReference type="Gene3D" id="2.30.29.30">
    <property type="entry name" value="Pleckstrin-homology domain (PH domain)/Phosphotyrosine-binding domain (PTB)"/>
    <property type="match status" value="1"/>
</dbReference>
<dbReference type="Proteomes" id="UP000011087">
    <property type="component" value="Unassembled WGS sequence"/>
</dbReference>
<evidence type="ECO:0000313" key="5">
    <source>
        <dbReference type="EMBL" id="EKX51876.1"/>
    </source>
</evidence>
<dbReference type="GeneID" id="17308673"/>
<reference evidence="7" key="2">
    <citation type="submission" date="2012-11" db="EMBL/GenBank/DDBJ databases">
        <authorList>
            <person name="Kuo A."/>
            <person name="Curtis B.A."/>
            <person name="Tanifuji G."/>
            <person name="Burki F."/>
            <person name="Gruber A."/>
            <person name="Irimia M."/>
            <person name="Maruyama S."/>
            <person name="Arias M.C."/>
            <person name="Ball S.G."/>
            <person name="Gile G.H."/>
            <person name="Hirakawa Y."/>
            <person name="Hopkins J.F."/>
            <person name="Rensing S.A."/>
            <person name="Schmutz J."/>
            <person name="Symeonidi A."/>
            <person name="Elias M."/>
            <person name="Eveleigh R.J."/>
            <person name="Herman E.K."/>
            <person name="Klute M.J."/>
            <person name="Nakayama T."/>
            <person name="Obornik M."/>
            <person name="Reyes-Prieto A."/>
            <person name="Armbrust E.V."/>
            <person name="Aves S.J."/>
            <person name="Beiko R.G."/>
            <person name="Coutinho P."/>
            <person name="Dacks J.B."/>
            <person name="Durnford D.G."/>
            <person name="Fast N.M."/>
            <person name="Green B.R."/>
            <person name="Grisdale C."/>
            <person name="Hempe F."/>
            <person name="Henrissat B."/>
            <person name="Hoppner M.P."/>
            <person name="Ishida K.-I."/>
            <person name="Kim E."/>
            <person name="Koreny L."/>
            <person name="Kroth P.G."/>
            <person name="Liu Y."/>
            <person name="Malik S.-B."/>
            <person name="Maier U.G."/>
            <person name="McRose D."/>
            <person name="Mock T."/>
            <person name="Neilson J.A."/>
            <person name="Onodera N.T."/>
            <person name="Poole A.M."/>
            <person name="Pritham E.J."/>
            <person name="Richards T.A."/>
            <person name="Rocap G."/>
            <person name="Roy S.W."/>
            <person name="Sarai C."/>
            <person name="Schaack S."/>
            <person name="Shirato S."/>
            <person name="Slamovits C.H."/>
            <person name="Spencer D.F."/>
            <person name="Suzuki S."/>
            <person name="Worden A.Z."/>
            <person name="Zauner S."/>
            <person name="Barry K."/>
            <person name="Bell C."/>
            <person name="Bharti A.K."/>
            <person name="Crow J.A."/>
            <person name="Grimwood J."/>
            <person name="Kramer R."/>
            <person name="Lindquist E."/>
            <person name="Lucas S."/>
            <person name="Salamov A."/>
            <person name="McFadden G.I."/>
            <person name="Lane C.E."/>
            <person name="Keeling P.J."/>
            <person name="Gray M.W."/>
            <person name="Grigoriev I.V."/>
            <person name="Archibald J.M."/>
        </authorList>
    </citation>
    <scope>NUCLEOTIDE SEQUENCE</scope>
    <source>
        <strain evidence="7">CCMP2712</strain>
    </source>
</reference>
<dbReference type="HOGENOM" id="CLU_000218_3_0_1"/>
<dbReference type="InterPro" id="IPR000409">
    <property type="entry name" value="BEACH_dom"/>
</dbReference>
<evidence type="ECO:0000259" key="3">
    <source>
        <dbReference type="PROSITE" id="PS50197"/>
    </source>
</evidence>
<evidence type="ECO:0000313" key="7">
    <source>
        <dbReference type="Proteomes" id="UP000011087"/>
    </source>
</evidence>
<dbReference type="KEGG" id="gtt:GUITHDRAFT_65803"/>
<dbReference type="STRING" id="905079.L1JTJ8"/>
<dbReference type="InterPro" id="IPR036372">
    <property type="entry name" value="BEACH_dom_sf"/>
</dbReference>
<dbReference type="Pfam" id="PF02138">
    <property type="entry name" value="Beach"/>
    <property type="match status" value="1"/>
</dbReference>
<evidence type="ECO:0008006" key="8">
    <source>
        <dbReference type="Google" id="ProtNLM"/>
    </source>
</evidence>
<feature type="domain" description="BEACH-type PH" evidence="4">
    <location>
        <begin position="1"/>
        <end position="61"/>
    </location>
</feature>
<dbReference type="CDD" id="cd06071">
    <property type="entry name" value="Beach"/>
    <property type="match status" value="1"/>
</dbReference>
<name>L1JTJ8_GUITC</name>
<keyword evidence="1" id="KW-0853">WD repeat</keyword>
<reference evidence="6" key="3">
    <citation type="submission" date="2015-06" db="UniProtKB">
        <authorList>
            <consortium name="EnsemblProtists"/>
        </authorList>
    </citation>
    <scope>IDENTIFICATION</scope>
</reference>
<feature type="non-terminal residue" evidence="5">
    <location>
        <position position="364"/>
    </location>
</feature>
<keyword evidence="2" id="KW-0677">Repeat</keyword>
<dbReference type="PANTHER" id="PTHR13743">
    <property type="entry name" value="BEIGE/BEACH-RELATED"/>
    <property type="match status" value="1"/>
</dbReference>
<dbReference type="EnsemblProtists" id="EKX51876">
    <property type="protein sequence ID" value="EKX51876"/>
    <property type="gene ID" value="GUITHDRAFT_65803"/>
</dbReference>
<dbReference type="AlphaFoldDB" id="L1JTJ8"/>
<dbReference type="PaxDb" id="55529-EKX51876"/>
<dbReference type="InterPro" id="IPR011993">
    <property type="entry name" value="PH-like_dom_sf"/>
</dbReference>
<dbReference type="eggNOG" id="KOG1787">
    <property type="taxonomic scope" value="Eukaryota"/>
</dbReference>
<dbReference type="OrthoDB" id="26681at2759"/>
<keyword evidence="7" id="KW-1185">Reference proteome</keyword>
<dbReference type="FunFam" id="1.10.1540.10:FF:000001">
    <property type="entry name" value="neurobeachin isoform X1"/>
    <property type="match status" value="1"/>
</dbReference>
<proteinExistence type="predicted"/>
<dbReference type="InterPro" id="IPR050865">
    <property type="entry name" value="BEACH_Domain"/>
</dbReference>
<protein>
    <recommendedName>
        <fullName evidence="8">BEACH domain-containing protein</fullName>
    </recommendedName>
</protein>
<dbReference type="OMA" id="DWASSAY"/>
<dbReference type="SMART" id="SM01026">
    <property type="entry name" value="Beach"/>
    <property type="match status" value="1"/>
</dbReference>
<dbReference type="SUPFAM" id="SSF50729">
    <property type="entry name" value="PH domain-like"/>
    <property type="match status" value="1"/>
</dbReference>
<evidence type="ECO:0000259" key="4">
    <source>
        <dbReference type="PROSITE" id="PS51783"/>
    </source>
</evidence>
<dbReference type="EMBL" id="JH992974">
    <property type="protein sequence ID" value="EKX51876.1"/>
    <property type="molecule type" value="Genomic_DNA"/>
</dbReference>
<evidence type="ECO:0000256" key="2">
    <source>
        <dbReference type="ARBA" id="ARBA00022737"/>
    </source>
</evidence>
<gene>
    <name evidence="5" type="ORF">GUITHDRAFT_65803</name>
</gene>
<dbReference type="Pfam" id="PF14844">
    <property type="entry name" value="PH_BEACH"/>
    <property type="match status" value="1"/>
</dbReference>
<dbReference type="SUPFAM" id="SSF81837">
    <property type="entry name" value="BEACH domain"/>
    <property type="match status" value="1"/>
</dbReference>
<reference evidence="5 7" key="1">
    <citation type="journal article" date="2012" name="Nature">
        <title>Algal genomes reveal evolutionary mosaicism and the fate of nucleomorphs.</title>
        <authorList>
            <consortium name="DOE Joint Genome Institute"/>
            <person name="Curtis B.A."/>
            <person name="Tanifuji G."/>
            <person name="Burki F."/>
            <person name="Gruber A."/>
            <person name="Irimia M."/>
            <person name="Maruyama S."/>
            <person name="Arias M.C."/>
            <person name="Ball S.G."/>
            <person name="Gile G.H."/>
            <person name="Hirakawa Y."/>
            <person name="Hopkins J.F."/>
            <person name="Kuo A."/>
            <person name="Rensing S.A."/>
            <person name="Schmutz J."/>
            <person name="Symeonidi A."/>
            <person name="Elias M."/>
            <person name="Eveleigh R.J."/>
            <person name="Herman E.K."/>
            <person name="Klute M.J."/>
            <person name="Nakayama T."/>
            <person name="Obornik M."/>
            <person name="Reyes-Prieto A."/>
            <person name="Armbrust E.V."/>
            <person name="Aves S.J."/>
            <person name="Beiko R.G."/>
            <person name="Coutinho P."/>
            <person name="Dacks J.B."/>
            <person name="Durnford D.G."/>
            <person name="Fast N.M."/>
            <person name="Green B.R."/>
            <person name="Grisdale C.J."/>
            <person name="Hempel F."/>
            <person name="Henrissat B."/>
            <person name="Hoppner M.P."/>
            <person name="Ishida K."/>
            <person name="Kim E."/>
            <person name="Koreny L."/>
            <person name="Kroth P.G."/>
            <person name="Liu Y."/>
            <person name="Malik S.B."/>
            <person name="Maier U.G."/>
            <person name="McRose D."/>
            <person name="Mock T."/>
            <person name="Neilson J.A."/>
            <person name="Onodera N.T."/>
            <person name="Poole A.M."/>
            <person name="Pritham E.J."/>
            <person name="Richards T.A."/>
            <person name="Rocap G."/>
            <person name="Roy S.W."/>
            <person name="Sarai C."/>
            <person name="Schaack S."/>
            <person name="Shirato S."/>
            <person name="Slamovits C.H."/>
            <person name="Spencer D.F."/>
            <person name="Suzuki S."/>
            <person name="Worden A.Z."/>
            <person name="Zauner S."/>
            <person name="Barry K."/>
            <person name="Bell C."/>
            <person name="Bharti A.K."/>
            <person name="Crow J.A."/>
            <person name="Grimwood J."/>
            <person name="Kramer R."/>
            <person name="Lindquist E."/>
            <person name="Lucas S."/>
            <person name="Salamov A."/>
            <person name="McFadden G.I."/>
            <person name="Lane C.E."/>
            <person name="Keeling P.J."/>
            <person name="Gray M.W."/>
            <person name="Grigoriev I.V."/>
            <person name="Archibald J.M."/>
        </authorList>
    </citation>
    <scope>NUCLEOTIDE SEQUENCE</scope>
    <source>
        <strain evidence="5 7">CCMP2712</strain>
    </source>
</reference>